<feature type="compositionally biased region" description="Basic residues" evidence="1">
    <location>
        <begin position="41"/>
        <end position="51"/>
    </location>
</feature>
<evidence type="ECO:0000313" key="2">
    <source>
        <dbReference type="EMBL" id="KAK4106620.1"/>
    </source>
</evidence>
<evidence type="ECO:0000256" key="1">
    <source>
        <dbReference type="SAM" id="MobiDB-lite"/>
    </source>
</evidence>
<gene>
    <name evidence="2" type="ORF">N658DRAFT_491259</name>
</gene>
<name>A0AAN6QAJ1_9PEZI</name>
<feature type="region of interest" description="Disordered" evidence="1">
    <location>
        <begin position="1"/>
        <end position="62"/>
    </location>
</feature>
<protein>
    <submittedName>
        <fullName evidence="2">Uncharacterized protein</fullName>
    </submittedName>
</protein>
<feature type="compositionally biased region" description="Polar residues" evidence="1">
    <location>
        <begin position="1"/>
        <end position="18"/>
    </location>
</feature>
<reference evidence="2" key="2">
    <citation type="submission" date="2023-05" db="EMBL/GenBank/DDBJ databases">
        <authorList>
            <consortium name="Lawrence Berkeley National Laboratory"/>
            <person name="Steindorff A."/>
            <person name="Hensen N."/>
            <person name="Bonometti L."/>
            <person name="Westerberg I."/>
            <person name="Brannstrom I.O."/>
            <person name="Guillou S."/>
            <person name="Cros-Aarteil S."/>
            <person name="Calhoun S."/>
            <person name="Haridas S."/>
            <person name="Kuo A."/>
            <person name="Mondo S."/>
            <person name="Pangilinan J."/>
            <person name="Riley R."/>
            <person name="Labutti K."/>
            <person name="Andreopoulos B."/>
            <person name="Lipzen A."/>
            <person name="Chen C."/>
            <person name="Yanf M."/>
            <person name="Daum C."/>
            <person name="Ng V."/>
            <person name="Clum A."/>
            <person name="Ohm R."/>
            <person name="Martin F."/>
            <person name="Silar P."/>
            <person name="Natvig D."/>
            <person name="Lalanne C."/>
            <person name="Gautier V."/>
            <person name="Ament-Velasquez S.L."/>
            <person name="Kruys A."/>
            <person name="Hutchinson M.I."/>
            <person name="Powell A.J."/>
            <person name="Barry K."/>
            <person name="Miller A.N."/>
            <person name="Grigoriev I.V."/>
            <person name="Debuchy R."/>
            <person name="Gladieux P."/>
            <person name="Thoren M.H."/>
            <person name="Johannesson H."/>
        </authorList>
    </citation>
    <scope>NUCLEOTIDE SEQUENCE</scope>
    <source>
        <strain evidence="2">CBS 757.83</strain>
    </source>
</reference>
<reference evidence="2" key="1">
    <citation type="journal article" date="2023" name="Mol. Phylogenet. Evol.">
        <title>Genome-scale phylogeny and comparative genomics of the fungal order Sordariales.</title>
        <authorList>
            <person name="Hensen N."/>
            <person name="Bonometti L."/>
            <person name="Westerberg I."/>
            <person name="Brannstrom I.O."/>
            <person name="Guillou S."/>
            <person name="Cros-Aarteil S."/>
            <person name="Calhoun S."/>
            <person name="Haridas S."/>
            <person name="Kuo A."/>
            <person name="Mondo S."/>
            <person name="Pangilinan J."/>
            <person name="Riley R."/>
            <person name="LaButti K."/>
            <person name="Andreopoulos B."/>
            <person name="Lipzen A."/>
            <person name="Chen C."/>
            <person name="Yan M."/>
            <person name="Daum C."/>
            <person name="Ng V."/>
            <person name="Clum A."/>
            <person name="Steindorff A."/>
            <person name="Ohm R.A."/>
            <person name="Martin F."/>
            <person name="Silar P."/>
            <person name="Natvig D.O."/>
            <person name="Lalanne C."/>
            <person name="Gautier V."/>
            <person name="Ament-Velasquez S.L."/>
            <person name="Kruys A."/>
            <person name="Hutchinson M.I."/>
            <person name="Powell A.J."/>
            <person name="Barry K."/>
            <person name="Miller A.N."/>
            <person name="Grigoriev I.V."/>
            <person name="Debuchy R."/>
            <person name="Gladieux P."/>
            <person name="Hiltunen Thoren M."/>
            <person name="Johannesson H."/>
        </authorList>
    </citation>
    <scope>NUCLEOTIDE SEQUENCE</scope>
    <source>
        <strain evidence="2">CBS 757.83</strain>
    </source>
</reference>
<evidence type="ECO:0000313" key="3">
    <source>
        <dbReference type="Proteomes" id="UP001305647"/>
    </source>
</evidence>
<dbReference type="Proteomes" id="UP001305647">
    <property type="component" value="Unassembled WGS sequence"/>
</dbReference>
<organism evidence="2 3">
    <name type="scientific">Parathielavia hyrcaniae</name>
    <dbReference type="NCBI Taxonomy" id="113614"/>
    <lineage>
        <taxon>Eukaryota</taxon>
        <taxon>Fungi</taxon>
        <taxon>Dikarya</taxon>
        <taxon>Ascomycota</taxon>
        <taxon>Pezizomycotina</taxon>
        <taxon>Sordariomycetes</taxon>
        <taxon>Sordariomycetidae</taxon>
        <taxon>Sordariales</taxon>
        <taxon>Chaetomiaceae</taxon>
        <taxon>Parathielavia</taxon>
    </lineage>
</organism>
<dbReference type="AlphaFoldDB" id="A0AAN6QAJ1"/>
<proteinExistence type="predicted"/>
<comment type="caution">
    <text evidence="2">The sequence shown here is derived from an EMBL/GenBank/DDBJ whole genome shotgun (WGS) entry which is preliminary data.</text>
</comment>
<sequence>MHNSTAGFTPNQRQSGVRDSQGPAPTHGLQIGGGAPLAPRASRRGALRHTPSKIVCTTPRAP</sequence>
<dbReference type="EMBL" id="MU863624">
    <property type="protein sequence ID" value="KAK4106620.1"/>
    <property type="molecule type" value="Genomic_DNA"/>
</dbReference>
<keyword evidence="3" id="KW-1185">Reference proteome</keyword>
<accession>A0AAN6QAJ1</accession>